<organism evidence="1 2">
    <name type="scientific">Acidithiobacillus ferrivorans SS3</name>
    <dbReference type="NCBI Taxonomy" id="743299"/>
    <lineage>
        <taxon>Bacteria</taxon>
        <taxon>Pseudomonadati</taxon>
        <taxon>Pseudomonadota</taxon>
        <taxon>Acidithiobacillia</taxon>
        <taxon>Acidithiobacillales</taxon>
        <taxon>Acidithiobacillaceae</taxon>
        <taxon>Acidithiobacillus</taxon>
    </lineage>
</organism>
<reference evidence="1 2" key="1">
    <citation type="journal article" date="2011" name="J. Bacteriol.">
        <title>Draft genome of the psychrotolerant acidophile Acidithiobacillus ferrivorans SS3.</title>
        <authorList>
            <person name="Liljeqvist M."/>
            <person name="Valdes J."/>
            <person name="Holmes D.S."/>
            <person name="Dopson M."/>
        </authorList>
    </citation>
    <scope>NUCLEOTIDE SEQUENCE [LARGE SCALE GENOMIC DNA]</scope>
    <source>
        <strain evidence="1 2">SS3</strain>
    </source>
</reference>
<dbReference type="RefSeq" id="WP_014028196.1">
    <property type="nucleotide sequence ID" value="NC_015942.1"/>
</dbReference>
<accession>G0JLH5</accession>
<dbReference type="AlphaFoldDB" id="G0JLH5"/>
<dbReference type="eggNOG" id="ENOG5032XNR">
    <property type="taxonomic scope" value="Bacteria"/>
</dbReference>
<evidence type="ECO:0000313" key="2">
    <source>
        <dbReference type="Proteomes" id="UP000009220"/>
    </source>
</evidence>
<evidence type="ECO:0000313" key="1">
    <source>
        <dbReference type="EMBL" id="AEM46927.1"/>
    </source>
</evidence>
<dbReference type="EMBL" id="CP002985">
    <property type="protein sequence ID" value="AEM46927.1"/>
    <property type="molecule type" value="Genomic_DNA"/>
</dbReference>
<gene>
    <name evidence="1" type="ORF">Acife_0729</name>
</gene>
<sequence length="317" mass="36964">MVSAEFNTKNQHYVWRHYLNAWTVDSGFCCYRQKDKKLFKTQPKAIASETYFYEIQQLTNGDMAFLEEDIISRTTNERLRELNRDYVKMTQIPFHLRELLKSSYLNPKARAALEGELRGAERNLIERYHTGIENKCQDVLDSLRNMDDAFYKDEVRCGDFLHFLSHQYFRTAKMRDGLSNILNYIPGHDPRRTAKILNHIHATNVSVGLFRERNTYRIIFLTNDTPIPFVTGDQPVLNMLDPEVSDNIELYYPLSPNLAVIVTKDAARFPDRERGVTTFEVERYNYAIYSNSKDQIYSNDATYLGCLVAAGKHVLAR</sequence>
<dbReference type="InterPro" id="IPR025332">
    <property type="entry name" value="DUF4238"/>
</dbReference>
<dbReference type="KEGG" id="afi:Acife_0729"/>
<proteinExistence type="predicted"/>
<dbReference type="Pfam" id="PF14022">
    <property type="entry name" value="DUF4238"/>
    <property type="match status" value="1"/>
</dbReference>
<dbReference type="HOGENOM" id="CLU_077971_0_0_6"/>
<protein>
    <recommendedName>
        <fullName evidence="3">DUF4238 domain-containing protein</fullName>
    </recommendedName>
</protein>
<evidence type="ECO:0008006" key="3">
    <source>
        <dbReference type="Google" id="ProtNLM"/>
    </source>
</evidence>
<dbReference type="Proteomes" id="UP000009220">
    <property type="component" value="Chromosome"/>
</dbReference>
<name>G0JLH5_9PROT</name>